<evidence type="ECO:0000259" key="1">
    <source>
        <dbReference type="Pfam" id="PF10111"/>
    </source>
</evidence>
<dbReference type="InterPro" id="IPR029044">
    <property type="entry name" value="Nucleotide-diphossugar_trans"/>
</dbReference>
<comment type="caution">
    <text evidence="2">The sequence shown here is derived from an EMBL/GenBank/DDBJ whole genome shotgun (WGS) entry which is preliminary data.</text>
</comment>
<keyword evidence="3" id="KW-1185">Reference proteome</keyword>
<protein>
    <submittedName>
        <fullName evidence="2">Glycosyltransferase</fullName>
    </submittedName>
</protein>
<dbReference type="Proteomes" id="UP000620559">
    <property type="component" value="Unassembled WGS sequence"/>
</dbReference>
<dbReference type="AlphaFoldDB" id="A0A8J7JTM4"/>
<dbReference type="RefSeq" id="WP_193918196.1">
    <property type="nucleotide sequence ID" value="NZ_JADEWL010000013.1"/>
</dbReference>
<dbReference type="Gene3D" id="3.90.550.10">
    <property type="entry name" value="Spore Coat Polysaccharide Biosynthesis Protein SpsA, Chain A"/>
    <property type="match status" value="1"/>
</dbReference>
<dbReference type="SUPFAM" id="SSF53448">
    <property type="entry name" value="Nucleotide-diphospho-sugar transferases"/>
    <property type="match status" value="1"/>
</dbReference>
<proteinExistence type="predicted"/>
<organism evidence="2 3">
    <name type="scientific">Plectonema cf. radiosum LEGE 06105</name>
    <dbReference type="NCBI Taxonomy" id="945769"/>
    <lineage>
        <taxon>Bacteria</taxon>
        <taxon>Bacillati</taxon>
        <taxon>Cyanobacteriota</taxon>
        <taxon>Cyanophyceae</taxon>
        <taxon>Oscillatoriophycideae</taxon>
        <taxon>Oscillatoriales</taxon>
        <taxon>Microcoleaceae</taxon>
        <taxon>Plectonema</taxon>
    </lineage>
</organism>
<name>A0A8J7JTM4_9CYAN</name>
<dbReference type="InterPro" id="IPR050834">
    <property type="entry name" value="Glycosyltransf_2"/>
</dbReference>
<evidence type="ECO:0000313" key="3">
    <source>
        <dbReference type="Proteomes" id="UP000620559"/>
    </source>
</evidence>
<dbReference type="PANTHER" id="PTHR43685">
    <property type="entry name" value="GLYCOSYLTRANSFERASE"/>
    <property type="match status" value="1"/>
</dbReference>
<reference evidence="2" key="1">
    <citation type="submission" date="2020-10" db="EMBL/GenBank/DDBJ databases">
        <authorList>
            <person name="Castelo-Branco R."/>
            <person name="Eusebio N."/>
            <person name="Adriana R."/>
            <person name="Vieira A."/>
            <person name="Brugerolle De Fraissinette N."/>
            <person name="Rezende De Castro R."/>
            <person name="Schneider M.P."/>
            <person name="Vasconcelos V."/>
            <person name="Leao P.N."/>
        </authorList>
    </citation>
    <scope>NUCLEOTIDE SEQUENCE</scope>
    <source>
        <strain evidence="2">LEGE 06105</strain>
    </source>
</reference>
<dbReference type="PANTHER" id="PTHR43685:SF2">
    <property type="entry name" value="GLYCOSYLTRANSFERASE 2-LIKE DOMAIN-CONTAINING PROTEIN"/>
    <property type="match status" value="1"/>
</dbReference>
<dbReference type="EMBL" id="JADEWL010000013">
    <property type="protein sequence ID" value="MBE9212350.1"/>
    <property type="molecule type" value="Genomic_DNA"/>
</dbReference>
<gene>
    <name evidence="2" type="ORF">IQ247_06445</name>
</gene>
<sequence>MSQISVIIPAYNAQHTILETINSVLQQTCCDLELIVINDGSTDRTLEILETVKDARLKVYSYANKGLPTARNRGIDLAQGEFISFIDADDLWTPDKLELQLQALQQNLTAGVAYSWTICMGNNGNSFHPGVAENFQGNVYANLLVGNFIASGSNVLIRREAIESVGYFDQNLKSCEDWDYWLRLAKNWNFVVVPKPQIIYRLSSGAMSSKLDVMEKYQTLVLQRAFASAPLELQYLKNRGFAYIYLFMTRLYLTRSNNEQRLGQAAQKLWKGIRLYPKILLGKEAQVLLFKLLVLTMLSPKIGTNILNKITTVRTIADPRLETNSVRNLL</sequence>
<accession>A0A8J7JTM4</accession>
<dbReference type="InterPro" id="IPR019290">
    <property type="entry name" value="GlycosylTrfase-like_prok"/>
</dbReference>
<dbReference type="Pfam" id="PF10111">
    <property type="entry name" value="Glyco_tranf_2_2"/>
    <property type="match status" value="1"/>
</dbReference>
<evidence type="ECO:0000313" key="2">
    <source>
        <dbReference type="EMBL" id="MBE9212350.1"/>
    </source>
</evidence>
<feature type="domain" description="Glycosyltransferase 2-like prokaryotic type" evidence="1">
    <location>
        <begin position="5"/>
        <end position="243"/>
    </location>
</feature>